<dbReference type="EMBL" id="BMKQ01000001">
    <property type="protein sequence ID" value="GGF35979.1"/>
    <property type="molecule type" value="Genomic_DNA"/>
</dbReference>
<evidence type="ECO:0000313" key="4">
    <source>
        <dbReference type="EMBL" id="GGF35979.1"/>
    </source>
</evidence>
<dbReference type="AlphaFoldDB" id="A0A917F1N5"/>
<dbReference type="InterPro" id="IPR013708">
    <property type="entry name" value="Shikimate_DH-bd_N"/>
</dbReference>
<evidence type="ECO:0000259" key="3">
    <source>
        <dbReference type="Pfam" id="PF08501"/>
    </source>
</evidence>
<dbReference type="Proteomes" id="UP000649179">
    <property type="component" value="Unassembled WGS sequence"/>
</dbReference>
<dbReference type="GO" id="GO:0009423">
    <property type="term" value="P:chorismate biosynthetic process"/>
    <property type="evidence" value="ECO:0007669"/>
    <property type="project" value="TreeGrafter"/>
</dbReference>
<comment type="pathway">
    <text evidence="1">Metabolic intermediate biosynthesis; chorismate biosynthesis; chorismate from D-erythrose 4-phosphate and phosphoenolpyruvate: step 4/7.</text>
</comment>
<dbReference type="Pfam" id="PF08501">
    <property type="entry name" value="Shikimate_dh_N"/>
    <property type="match status" value="1"/>
</dbReference>
<comment type="caution">
    <text evidence="4">The sequence shown here is derived from an EMBL/GenBank/DDBJ whole genome shotgun (WGS) entry which is preliminary data.</text>
</comment>
<dbReference type="InterPro" id="IPR022893">
    <property type="entry name" value="Shikimate_DH_fam"/>
</dbReference>
<evidence type="ECO:0000256" key="2">
    <source>
        <dbReference type="ARBA" id="ARBA00023141"/>
    </source>
</evidence>
<name>A0A917F1N5_9ACTN</name>
<gene>
    <name evidence="4" type="primary">aroE</name>
    <name evidence="4" type="ORF">GCM10011519_06880</name>
</gene>
<dbReference type="GO" id="GO:0004764">
    <property type="term" value="F:shikimate 3-dehydrogenase (NADP+) activity"/>
    <property type="evidence" value="ECO:0007669"/>
    <property type="project" value="InterPro"/>
</dbReference>
<reference evidence="4" key="1">
    <citation type="journal article" date="2014" name="Int. J. Syst. Evol. Microbiol.">
        <title>Complete genome sequence of Corynebacterium casei LMG S-19264T (=DSM 44701T), isolated from a smear-ripened cheese.</title>
        <authorList>
            <consortium name="US DOE Joint Genome Institute (JGI-PGF)"/>
            <person name="Walter F."/>
            <person name="Albersmeier A."/>
            <person name="Kalinowski J."/>
            <person name="Ruckert C."/>
        </authorList>
    </citation>
    <scope>NUCLEOTIDE SEQUENCE</scope>
    <source>
        <strain evidence="4">CGMCC 1.16067</strain>
    </source>
</reference>
<dbReference type="InterPro" id="IPR036291">
    <property type="entry name" value="NAD(P)-bd_dom_sf"/>
</dbReference>
<dbReference type="InterPro" id="IPR046346">
    <property type="entry name" value="Aminoacid_DH-like_N_sf"/>
</dbReference>
<accession>A0A917F1N5</accession>
<proteinExistence type="predicted"/>
<dbReference type="PANTHER" id="PTHR21089:SF1">
    <property type="entry name" value="BIFUNCTIONAL 3-DEHYDROQUINATE DEHYDRATASE_SHIKIMATE DEHYDROGENASE, CHLOROPLASTIC"/>
    <property type="match status" value="1"/>
</dbReference>
<dbReference type="GO" id="GO:0050661">
    <property type="term" value="F:NADP binding"/>
    <property type="evidence" value="ECO:0007669"/>
    <property type="project" value="TreeGrafter"/>
</dbReference>
<dbReference type="RefSeq" id="WP_229660567.1">
    <property type="nucleotide sequence ID" value="NZ_BMKQ01000001.1"/>
</dbReference>
<dbReference type="GO" id="GO:0009073">
    <property type="term" value="P:aromatic amino acid family biosynthetic process"/>
    <property type="evidence" value="ECO:0007669"/>
    <property type="project" value="UniProtKB-KW"/>
</dbReference>
<organism evidence="4 5">
    <name type="scientific">Marmoricola endophyticus</name>
    <dbReference type="NCBI Taxonomy" id="2040280"/>
    <lineage>
        <taxon>Bacteria</taxon>
        <taxon>Bacillati</taxon>
        <taxon>Actinomycetota</taxon>
        <taxon>Actinomycetes</taxon>
        <taxon>Propionibacteriales</taxon>
        <taxon>Nocardioidaceae</taxon>
        <taxon>Marmoricola</taxon>
    </lineage>
</organism>
<evidence type="ECO:0000256" key="1">
    <source>
        <dbReference type="ARBA" id="ARBA00004871"/>
    </source>
</evidence>
<dbReference type="SUPFAM" id="SSF53223">
    <property type="entry name" value="Aminoacid dehydrogenase-like, N-terminal domain"/>
    <property type="match status" value="1"/>
</dbReference>
<protein>
    <submittedName>
        <fullName evidence="4">Shikimate 5-dehydrogenase</fullName>
    </submittedName>
</protein>
<dbReference type="PANTHER" id="PTHR21089">
    <property type="entry name" value="SHIKIMATE DEHYDROGENASE"/>
    <property type="match status" value="1"/>
</dbReference>
<dbReference type="GO" id="GO:0005829">
    <property type="term" value="C:cytosol"/>
    <property type="evidence" value="ECO:0007669"/>
    <property type="project" value="TreeGrafter"/>
</dbReference>
<dbReference type="Gene3D" id="3.40.50.10860">
    <property type="entry name" value="Leucine Dehydrogenase, chain A, domain 1"/>
    <property type="match status" value="1"/>
</dbReference>
<dbReference type="NCBIfam" id="NF001311">
    <property type="entry name" value="PRK00258.1-3"/>
    <property type="match status" value="1"/>
</dbReference>
<dbReference type="SUPFAM" id="SSF51735">
    <property type="entry name" value="NAD(P)-binding Rossmann-fold domains"/>
    <property type="match status" value="1"/>
</dbReference>
<sequence length="287" mass="29074">MSSAGEAVAVRCAVWGSPVAHSLSPVLHAAAYDALGLAGWEYGRADVDEAGLPAALAALDGSWRGLSLTMPLKRAVIGLLDSVSPVAEAAGAVNTVLLCDGRRTGDNTDVPGITAAVRERVGDVRSAVVVGGGATAASSLLGLADVGCERVTLVVRDPARAERTVAVAAEHGGVEVAVASLADVSGLRETSADLLVGTVPGAAWTPDLLAATAHVPAVFEMVYDGWPTPLAAAAGTDRVLVSPLDLLVHQAVRQVQLMTGLPLEVVEPALAPMRDAGEVALRERPAG</sequence>
<dbReference type="Gene3D" id="3.40.50.720">
    <property type="entry name" value="NAD(P)-binding Rossmann-like Domain"/>
    <property type="match status" value="1"/>
</dbReference>
<reference evidence="4" key="2">
    <citation type="submission" date="2020-09" db="EMBL/GenBank/DDBJ databases">
        <authorList>
            <person name="Sun Q."/>
            <person name="Zhou Y."/>
        </authorList>
    </citation>
    <scope>NUCLEOTIDE SEQUENCE</scope>
    <source>
        <strain evidence="4">CGMCC 1.16067</strain>
    </source>
</reference>
<evidence type="ECO:0000313" key="5">
    <source>
        <dbReference type="Proteomes" id="UP000649179"/>
    </source>
</evidence>
<dbReference type="GO" id="GO:0019632">
    <property type="term" value="P:shikimate metabolic process"/>
    <property type="evidence" value="ECO:0007669"/>
    <property type="project" value="TreeGrafter"/>
</dbReference>
<keyword evidence="5" id="KW-1185">Reference proteome</keyword>
<keyword evidence="2" id="KW-0028">Amino-acid biosynthesis</keyword>
<keyword evidence="2" id="KW-0057">Aromatic amino acid biosynthesis</keyword>
<feature type="domain" description="Shikimate dehydrogenase substrate binding N-terminal" evidence="3">
    <location>
        <begin position="14"/>
        <end position="96"/>
    </location>
</feature>